<dbReference type="EMBL" id="JACKWY010000012">
    <property type="protein sequence ID" value="MBB6716253.1"/>
    <property type="molecule type" value="Genomic_DNA"/>
</dbReference>
<feature type="domain" description="HTH cro/C1-type" evidence="1">
    <location>
        <begin position="2"/>
        <end position="58"/>
    </location>
</feature>
<evidence type="ECO:0000313" key="2">
    <source>
        <dbReference type="EMBL" id="MBB6716253.1"/>
    </source>
</evidence>
<dbReference type="Pfam" id="PF01381">
    <property type="entry name" value="HTH_3"/>
    <property type="match status" value="1"/>
</dbReference>
<sequence length="94" mass="11200">MLKEARRRLRLSQKELAELSDVSQAYISKLELQKETCNPKLNQVIVIAKNLELNPRDLIVWLMEKELERMEFKDRNLMTTKKLDKFRTNIGQII</sequence>
<protein>
    <submittedName>
        <fullName evidence="2">Helix-turn-helix transcriptional regulator</fullName>
    </submittedName>
</protein>
<dbReference type="SUPFAM" id="SSF47413">
    <property type="entry name" value="lambda repressor-like DNA-binding domains"/>
    <property type="match status" value="1"/>
</dbReference>
<dbReference type="CDD" id="cd00093">
    <property type="entry name" value="HTH_XRE"/>
    <property type="match status" value="1"/>
</dbReference>
<dbReference type="SMART" id="SM00530">
    <property type="entry name" value="HTH_XRE"/>
    <property type="match status" value="1"/>
</dbReference>
<dbReference type="GO" id="GO:0003677">
    <property type="term" value="F:DNA binding"/>
    <property type="evidence" value="ECO:0007669"/>
    <property type="project" value="InterPro"/>
</dbReference>
<proteinExistence type="predicted"/>
<accession>A0A7X0VSS9</accession>
<reference evidence="2 3" key="1">
    <citation type="submission" date="2020-08" db="EMBL/GenBank/DDBJ databases">
        <title>Clostridia isolated from Swiss meat.</title>
        <authorList>
            <person name="Wambui J."/>
            <person name="Stevens M.J.A."/>
            <person name="Stephan R."/>
        </authorList>
    </citation>
    <scope>NUCLEOTIDE SEQUENCE [LARGE SCALE GENOMIC DNA]</scope>
    <source>
        <strain evidence="2 3">CM001</strain>
    </source>
</reference>
<name>A0A7X0VSS9_9CLOT</name>
<evidence type="ECO:0000313" key="3">
    <source>
        <dbReference type="Proteomes" id="UP000585258"/>
    </source>
</evidence>
<dbReference type="InterPro" id="IPR010982">
    <property type="entry name" value="Lambda_DNA-bd_dom_sf"/>
</dbReference>
<evidence type="ECO:0000259" key="1">
    <source>
        <dbReference type="PROSITE" id="PS50943"/>
    </source>
</evidence>
<dbReference type="InterPro" id="IPR001387">
    <property type="entry name" value="Cro/C1-type_HTH"/>
</dbReference>
<organism evidence="2 3">
    <name type="scientific">Clostridium gasigenes</name>
    <dbReference type="NCBI Taxonomy" id="94869"/>
    <lineage>
        <taxon>Bacteria</taxon>
        <taxon>Bacillati</taxon>
        <taxon>Bacillota</taxon>
        <taxon>Clostridia</taxon>
        <taxon>Eubacteriales</taxon>
        <taxon>Clostridiaceae</taxon>
        <taxon>Clostridium</taxon>
    </lineage>
</organism>
<dbReference type="PROSITE" id="PS50943">
    <property type="entry name" value="HTH_CROC1"/>
    <property type="match status" value="1"/>
</dbReference>
<dbReference type="AlphaFoldDB" id="A0A7X0VSS9"/>
<dbReference type="Gene3D" id="1.10.260.40">
    <property type="entry name" value="lambda repressor-like DNA-binding domains"/>
    <property type="match status" value="1"/>
</dbReference>
<dbReference type="RefSeq" id="WP_185165314.1">
    <property type="nucleotide sequence ID" value="NZ_JACKWY010000012.1"/>
</dbReference>
<dbReference type="Proteomes" id="UP000585258">
    <property type="component" value="Unassembled WGS sequence"/>
</dbReference>
<gene>
    <name evidence="2" type="ORF">H7E68_16230</name>
</gene>
<comment type="caution">
    <text evidence="2">The sequence shown here is derived from an EMBL/GenBank/DDBJ whole genome shotgun (WGS) entry which is preliminary data.</text>
</comment>